<accession>A0AA96IYK0</accession>
<evidence type="ECO:0000313" key="1">
    <source>
        <dbReference type="EMBL" id="WNL49574.1"/>
    </source>
</evidence>
<organism evidence="1">
    <name type="scientific">Marseillevirus sp</name>
    <dbReference type="NCBI Taxonomy" id="2809551"/>
    <lineage>
        <taxon>Viruses</taxon>
        <taxon>Varidnaviria</taxon>
        <taxon>Bamfordvirae</taxon>
        <taxon>Nucleocytoviricota</taxon>
        <taxon>Megaviricetes</taxon>
        <taxon>Pimascovirales</taxon>
        <taxon>Pimascovirales incertae sedis</taxon>
        <taxon>Marseilleviridae</taxon>
        <taxon>Marseillevirus</taxon>
    </lineage>
</organism>
<gene>
    <name evidence="1" type="ORF">MarFTMF_058</name>
</gene>
<protein>
    <submittedName>
        <fullName evidence="1">Uncharacterized protein</fullName>
    </submittedName>
</protein>
<dbReference type="EMBL" id="OR343188">
    <property type="protein sequence ID" value="WNL49574.1"/>
    <property type="molecule type" value="Genomic_DNA"/>
</dbReference>
<sequence length="92" mass="10838">MQWGKVIPWYEYIEREMENLKCTTCKNLKIVMSLPIGLPETENHTERICQKAEDGHIAILPYRLCASCSEKTKTCIECGQRRNDVYYHSYSF</sequence>
<reference evidence="1" key="1">
    <citation type="submission" date="2023-07" db="EMBL/GenBank/DDBJ databases">
        <authorList>
            <person name="Xia Y."/>
        </authorList>
    </citation>
    <scope>NUCLEOTIDE SEQUENCE</scope>
    <source>
        <strain evidence="1">F</strain>
    </source>
</reference>
<proteinExistence type="predicted"/>
<name>A0AA96IYK0_9VIRU</name>